<evidence type="ECO:0000313" key="1">
    <source>
        <dbReference type="EMBL" id="GFU40947.1"/>
    </source>
</evidence>
<keyword evidence="2" id="KW-1185">Reference proteome</keyword>
<dbReference type="EMBL" id="BMAW01084982">
    <property type="protein sequence ID" value="GFU40947.1"/>
    <property type="molecule type" value="Genomic_DNA"/>
</dbReference>
<organism evidence="1 2">
    <name type="scientific">Nephila pilipes</name>
    <name type="common">Giant wood spider</name>
    <name type="synonym">Nephila maculata</name>
    <dbReference type="NCBI Taxonomy" id="299642"/>
    <lineage>
        <taxon>Eukaryota</taxon>
        <taxon>Metazoa</taxon>
        <taxon>Ecdysozoa</taxon>
        <taxon>Arthropoda</taxon>
        <taxon>Chelicerata</taxon>
        <taxon>Arachnida</taxon>
        <taxon>Araneae</taxon>
        <taxon>Araneomorphae</taxon>
        <taxon>Entelegynae</taxon>
        <taxon>Araneoidea</taxon>
        <taxon>Nephilidae</taxon>
        <taxon>Nephila</taxon>
    </lineage>
</organism>
<dbReference type="AlphaFoldDB" id="A0A8X6UTA9"/>
<accession>A0A8X6UTA9</accession>
<sequence length="91" mass="10624">MVKRFQSTGSVMDVIKQRIRTALTSGKLDNIEISLGRTPGVNPYENYCQSKRYSTVQCFRLRHDLKFYLIFKGLCRNCVEVIKESDCTFMF</sequence>
<evidence type="ECO:0000313" key="2">
    <source>
        <dbReference type="Proteomes" id="UP000887013"/>
    </source>
</evidence>
<protein>
    <submittedName>
        <fullName evidence="1">Uncharacterized protein</fullName>
    </submittedName>
</protein>
<dbReference type="Proteomes" id="UP000887013">
    <property type="component" value="Unassembled WGS sequence"/>
</dbReference>
<name>A0A8X6UTA9_NEPPI</name>
<proteinExistence type="predicted"/>
<gene>
    <name evidence="1" type="ORF">NPIL_338591</name>
</gene>
<comment type="caution">
    <text evidence="1">The sequence shown here is derived from an EMBL/GenBank/DDBJ whole genome shotgun (WGS) entry which is preliminary data.</text>
</comment>
<reference evidence="1" key="1">
    <citation type="submission" date="2020-08" db="EMBL/GenBank/DDBJ databases">
        <title>Multicomponent nature underlies the extraordinary mechanical properties of spider dragline silk.</title>
        <authorList>
            <person name="Kono N."/>
            <person name="Nakamura H."/>
            <person name="Mori M."/>
            <person name="Yoshida Y."/>
            <person name="Ohtoshi R."/>
            <person name="Malay A.D."/>
            <person name="Moran D.A.P."/>
            <person name="Tomita M."/>
            <person name="Numata K."/>
            <person name="Arakawa K."/>
        </authorList>
    </citation>
    <scope>NUCLEOTIDE SEQUENCE</scope>
</reference>